<dbReference type="InterPro" id="IPR053772">
    <property type="entry name" value="At1g61320/At1g61330-like"/>
</dbReference>
<feature type="domain" description="F-box" evidence="1">
    <location>
        <begin position="38"/>
        <end position="85"/>
    </location>
</feature>
<dbReference type="Pfam" id="PF23622">
    <property type="entry name" value="LRR_At1g61320_AtMIF1"/>
    <property type="match status" value="1"/>
</dbReference>
<dbReference type="InterPro" id="IPR001810">
    <property type="entry name" value="F-box_dom"/>
</dbReference>
<dbReference type="InterPro" id="IPR053781">
    <property type="entry name" value="F-box_AtFBL13-like"/>
</dbReference>
<dbReference type="EMBL" id="CM029039">
    <property type="protein sequence ID" value="KAG2639853.1"/>
    <property type="molecule type" value="Genomic_DNA"/>
</dbReference>
<accession>A0A8T0W5A1</accession>
<protein>
    <recommendedName>
        <fullName evidence="1">F-box domain-containing protein</fullName>
    </recommendedName>
</protein>
<dbReference type="SUPFAM" id="SSF81383">
    <property type="entry name" value="F-box domain"/>
    <property type="match status" value="1"/>
</dbReference>
<organism evidence="2 3">
    <name type="scientific">Panicum virgatum</name>
    <name type="common">Blackwell switchgrass</name>
    <dbReference type="NCBI Taxonomy" id="38727"/>
    <lineage>
        <taxon>Eukaryota</taxon>
        <taxon>Viridiplantae</taxon>
        <taxon>Streptophyta</taxon>
        <taxon>Embryophyta</taxon>
        <taxon>Tracheophyta</taxon>
        <taxon>Spermatophyta</taxon>
        <taxon>Magnoliopsida</taxon>
        <taxon>Liliopsida</taxon>
        <taxon>Poales</taxon>
        <taxon>Poaceae</taxon>
        <taxon>PACMAD clade</taxon>
        <taxon>Panicoideae</taxon>
        <taxon>Panicodae</taxon>
        <taxon>Paniceae</taxon>
        <taxon>Panicinae</taxon>
        <taxon>Panicum</taxon>
        <taxon>Panicum sect. Hiantes</taxon>
    </lineage>
</organism>
<dbReference type="PANTHER" id="PTHR34145">
    <property type="entry name" value="OS02G0105600 PROTEIN"/>
    <property type="match status" value="1"/>
</dbReference>
<dbReference type="InterPro" id="IPR036047">
    <property type="entry name" value="F-box-like_dom_sf"/>
</dbReference>
<dbReference type="InterPro" id="IPR055357">
    <property type="entry name" value="LRR_At1g61320_AtMIF1"/>
</dbReference>
<dbReference type="PROSITE" id="PS50181">
    <property type="entry name" value="FBOX"/>
    <property type="match status" value="1"/>
</dbReference>
<dbReference type="Pfam" id="PF00646">
    <property type="entry name" value="F-box"/>
    <property type="match status" value="1"/>
</dbReference>
<gene>
    <name evidence="2" type="ORF">PVAP13_2KG048400</name>
</gene>
<dbReference type="AlphaFoldDB" id="A0A8T0W5A1"/>
<keyword evidence="3" id="KW-1185">Reference proteome</keyword>
<comment type="caution">
    <text evidence="2">The sequence shown here is derived from an EMBL/GenBank/DDBJ whole genome shotgun (WGS) entry which is preliminary data.</text>
</comment>
<dbReference type="Gene3D" id="1.20.1280.50">
    <property type="match status" value="1"/>
</dbReference>
<sequence>MGSTSSTALGWPPATADDCIPPKKRKTWCSVQQPVQNHDRISTLPDDILIKILSLMTVKEAAVTACLSTRWRHLWKNVDRLILDVHTFGMQMPENTNNNENPDFWNQEATKFVTKVNEVLRHHNGNGIKKVEVNFPLSSSHASDLDRWVAFTAASGSRTLNLILSGHHGIIATPDAERYSFPLKHFVDLRGCQLRILLLSMCIVLNIMSSCRALHHFSLQRCHQLITMRTSHAELVYLEVRNCKSLISISIHAERLECFSYKGHKVDIEYECAPILHRLHVFFVKNNECPLDFLGALHKLRSLTLQFPTCLQVSRVLQHSKIFAGLKKIVLCLLTSWKTSICSVAYLLKAAPLVEILVLQVYGNLQPPRKQKVIWPKKCTFRRLRSIYIGGFSGEPELMGLKSFLLKRSPMLKKLVIDTHPHKYKGFSKWKREKSEDATRCNYARGVALTHLPHEIPSTVKFRVI</sequence>
<reference evidence="2" key="1">
    <citation type="submission" date="2020-05" db="EMBL/GenBank/DDBJ databases">
        <title>WGS assembly of Panicum virgatum.</title>
        <authorList>
            <person name="Lovell J.T."/>
            <person name="Jenkins J."/>
            <person name="Shu S."/>
            <person name="Juenger T.E."/>
            <person name="Schmutz J."/>
        </authorList>
    </citation>
    <scope>NUCLEOTIDE SEQUENCE</scope>
    <source>
        <strain evidence="2">AP13</strain>
    </source>
</reference>
<dbReference type="PANTHER" id="PTHR34145:SF28">
    <property type="entry name" value="F-BOX DOMAIN-CONTAINING PROTEIN"/>
    <property type="match status" value="1"/>
</dbReference>
<name>A0A8T0W5A1_PANVG</name>
<evidence type="ECO:0000313" key="2">
    <source>
        <dbReference type="EMBL" id="KAG2639853.1"/>
    </source>
</evidence>
<evidence type="ECO:0000313" key="3">
    <source>
        <dbReference type="Proteomes" id="UP000823388"/>
    </source>
</evidence>
<dbReference type="Proteomes" id="UP000823388">
    <property type="component" value="Chromosome 2K"/>
</dbReference>
<dbReference type="CDD" id="cd22160">
    <property type="entry name" value="F-box_AtFBL13-like"/>
    <property type="match status" value="1"/>
</dbReference>
<proteinExistence type="predicted"/>
<evidence type="ECO:0000259" key="1">
    <source>
        <dbReference type="PROSITE" id="PS50181"/>
    </source>
</evidence>
<dbReference type="SMART" id="SM00256">
    <property type="entry name" value="FBOX"/>
    <property type="match status" value="1"/>
</dbReference>